<dbReference type="CDD" id="cd07042">
    <property type="entry name" value="STAS_SulP_like_sulfate_transporter"/>
    <property type="match status" value="1"/>
</dbReference>
<keyword evidence="3" id="KW-1185">Reference proteome</keyword>
<dbReference type="Gene3D" id="3.30.750.24">
    <property type="entry name" value="STAS domain"/>
    <property type="match status" value="1"/>
</dbReference>
<dbReference type="RefSeq" id="WP_255923886.1">
    <property type="nucleotide sequence ID" value="NZ_JANFNG010000042.1"/>
</dbReference>
<protein>
    <submittedName>
        <fullName evidence="2">Sodium-independent anion transporter</fullName>
    </submittedName>
</protein>
<comment type="caution">
    <text evidence="2">The sequence shown here is derived from an EMBL/GenBank/DDBJ whole genome shotgun (WGS) entry which is preliminary data.</text>
</comment>
<dbReference type="EMBL" id="JANFNG010000042">
    <property type="protein sequence ID" value="MCQ4084805.1"/>
    <property type="molecule type" value="Genomic_DNA"/>
</dbReference>
<evidence type="ECO:0000259" key="1">
    <source>
        <dbReference type="PROSITE" id="PS50801"/>
    </source>
</evidence>
<dbReference type="InterPro" id="IPR002645">
    <property type="entry name" value="STAS_dom"/>
</dbReference>
<dbReference type="SUPFAM" id="SSF52091">
    <property type="entry name" value="SpoIIaa-like"/>
    <property type="match status" value="1"/>
</dbReference>
<dbReference type="PROSITE" id="PS50801">
    <property type="entry name" value="STAS"/>
    <property type="match status" value="1"/>
</dbReference>
<dbReference type="InterPro" id="IPR036513">
    <property type="entry name" value="STAS_dom_sf"/>
</dbReference>
<name>A0ABT1Q604_9ACTN</name>
<evidence type="ECO:0000313" key="3">
    <source>
        <dbReference type="Proteomes" id="UP001057702"/>
    </source>
</evidence>
<dbReference type="Pfam" id="PF01740">
    <property type="entry name" value="STAS"/>
    <property type="match status" value="1"/>
</dbReference>
<sequence>MWYANAVHFRTQLDAALARTIGTPHVVVLDAIGMSDIDFTGARSLRQVLDELDRRHIMVAIARVGERVRRSLARAGLLARIGETRFFASVNEAVTAMRPEET</sequence>
<organism evidence="2 3">
    <name type="scientific">Streptomyces humicola</name>
    <dbReference type="NCBI Taxonomy" id="2953240"/>
    <lineage>
        <taxon>Bacteria</taxon>
        <taxon>Bacillati</taxon>
        <taxon>Actinomycetota</taxon>
        <taxon>Actinomycetes</taxon>
        <taxon>Kitasatosporales</taxon>
        <taxon>Streptomycetaceae</taxon>
        <taxon>Streptomyces</taxon>
    </lineage>
</organism>
<dbReference type="InterPro" id="IPR001902">
    <property type="entry name" value="SLC26A/SulP_fam"/>
</dbReference>
<dbReference type="PANTHER" id="PTHR11814">
    <property type="entry name" value="SULFATE TRANSPORTER"/>
    <property type="match status" value="1"/>
</dbReference>
<feature type="domain" description="STAS" evidence="1">
    <location>
        <begin position="1"/>
        <end position="97"/>
    </location>
</feature>
<evidence type="ECO:0000313" key="2">
    <source>
        <dbReference type="EMBL" id="MCQ4084805.1"/>
    </source>
</evidence>
<accession>A0ABT1Q604</accession>
<reference evidence="2" key="1">
    <citation type="submission" date="2022-06" db="EMBL/GenBank/DDBJ databases">
        <title>Draft genome sequence of Streptomyces sp. RB6PN25 isolated from peat swamp forest in Thailand.</title>
        <authorList>
            <person name="Duangmal K."/>
            <person name="Klaysubun C."/>
        </authorList>
    </citation>
    <scope>NUCLEOTIDE SEQUENCE</scope>
    <source>
        <strain evidence="2">RB6PN25</strain>
    </source>
</reference>
<gene>
    <name evidence="2" type="ORF">NGB36_30605</name>
</gene>
<dbReference type="Proteomes" id="UP001057702">
    <property type="component" value="Unassembled WGS sequence"/>
</dbReference>
<proteinExistence type="predicted"/>